<dbReference type="PRINTS" id="PR00069">
    <property type="entry name" value="ALDKETRDTASE"/>
</dbReference>
<dbReference type="PROSITE" id="PS00062">
    <property type="entry name" value="ALDOKETO_REDUCTASE_2"/>
    <property type="match status" value="1"/>
</dbReference>
<dbReference type="PANTHER" id="PTHR11732">
    <property type="entry name" value="ALDO/KETO REDUCTASE"/>
    <property type="match status" value="1"/>
</dbReference>
<reference evidence="3" key="1">
    <citation type="submission" date="2020-11" db="EMBL/GenBank/DDBJ databases">
        <authorList>
            <person name="Tran Van P."/>
        </authorList>
    </citation>
    <scope>NUCLEOTIDE SEQUENCE</scope>
</reference>
<proteinExistence type="predicted"/>
<keyword evidence="1" id="KW-0812">Transmembrane</keyword>
<keyword evidence="1" id="KW-0472">Membrane</keyword>
<feature type="transmembrane region" description="Helical" evidence="1">
    <location>
        <begin position="112"/>
        <end position="132"/>
    </location>
</feature>
<evidence type="ECO:0000313" key="4">
    <source>
        <dbReference type="Proteomes" id="UP000759131"/>
    </source>
</evidence>
<evidence type="ECO:0000313" key="3">
    <source>
        <dbReference type="EMBL" id="CAD7634821.1"/>
    </source>
</evidence>
<keyword evidence="1" id="KW-1133">Transmembrane helix</keyword>
<sequence>MEEAYHANLTRAIGVSNFNITQLQHILKNGYVKPLVNQVEIHPYLTQEPLVNFCHENNIAVVAYSPIAKANQTLFKEPVLVEMAAKHEKTVPQVIMRWHQFSHQRQHKKMSLWSFSISLLKIVCIIGVIAMVCETGPSRRQCGELISALQLMGAGHASRVSGIKRLSLENMPNIYTDCLHAEEGIRFKKSLKRHLMPYKMRNAMK</sequence>
<dbReference type="Gene3D" id="3.20.20.100">
    <property type="entry name" value="NADP-dependent oxidoreductase domain"/>
    <property type="match status" value="1"/>
</dbReference>
<dbReference type="EMBL" id="CAJPIZ010015394">
    <property type="protein sequence ID" value="CAG2115251.1"/>
    <property type="molecule type" value="Genomic_DNA"/>
</dbReference>
<name>A0A7R9L4L7_9ACAR</name>
<dbReference type="SUPFAM" id="SSF51430">
    <property type="entry name" value="NAD(P)-linked oxidoreductase"/>
    <property type="match status" value="1"/>
</dbReference>
<dbReference type="GO" id="GO:0016491">
    <property type="term" value="F:oxidoreductase activity"/>
    <property type="evidence" value="ECO:0007669"/>
    <property type="project" value="InterPro"/>
</dbReference>
<evidence type="ECO:0000259" key="2">
    <source>
        <dbReference type="Pfam" id="PF00248"/>
    </source>
</evidence>
<dbReference type="OrthoDB" id="416253at2759"/>
<dbReference type="AlphaFoldDB" id="A0A7R9L4L7"/>
<dbReference type="InterPro" id="IPR023210">
    <property type="entry name" value="NADP_OxRdtase_dom"/>
</dbReference>
<accession>A0A7R9L4L7</accession>
<dbReference type="Pfam" id="PF00248">
    <property type="entry name" value="Aldo_ket_red"/>
    <property type="match status" value="1"/>
</dbReference>
<dbReference type="EMBL" id="OC869969">
    <property type="protein sequence ID" value="CAD7634821.1"/>
    <property type="molecule type" value="Genomic_DNA"/>
</dbReference>
<dbReference type="InterPro" id="IPR020471">
    <property type="entry name" value="AKR"/>
</dbReference>
<protein>
    <recommendedName>
        <fullName evidence="2">NADP-dependent oxidoreductase domain-containing protein</fullName>
    </recommendedName>
</protein>
<dbReference type="InterPro" id="IPR036812">
    <property type="entry name" value="NAD(P)_OxRdtase_dom_sf"/>
</dbReference>
<organism evidence="3">
    <name type="scientific">Medioppia subpectinata</name>
    <dbReference type="NCBI Taxonomy" id="1979941"/>
    <lineage>
        <taxon>Eukaryota</taxon>
        <taxon>Metazoa</taxon>
        <taxon>Ecdysozoa</taxon>
        <taxon>Arthropoda</taxon>
        <taxon>Chelicerata</taxon>
        <taxon>Arachnida</taxon>
        <taxon>Acari</taxon>
        <taxon>Acariformes</taxon>
        <taxon>Sarcoptiformes</taxon>
        <taxon>Oribatida</taxon>
        <taxon>Brachypylina</taxon>
        <taxon>Oppioidea</taxon>
        <taxon>Oppiidae</taxon>
        <taxon>Medioppia</taxon>
    </lineage>
</organism>
<keyword evidence="4" id="KW-1185">Reference proteome</keyword>
<evidence type="ECO:0000256" key="1">
    <source>
        <dbReference type="SAM" id="Phobius"/>
    </source>
</evidence>
<gene>
    <name evidence="3" type="ORF">OSB1V03_LOCUS15215</name>
</gene>
<dbReference type="InterPro" id="IPR018170">
    <property type="entry name" value="Aldo/ket_reductase_CS"/>
</dbReference>
<dbReference type="Proteomes" id="UP000759131">
    <property type="component" value="Unassembled WGS sequence"/>
</dbReference>
<feature type="domain" description="NADP-dependent oxidoreductase" evidence="2">
    <location>
        <begin position="3"/>
        <end position="70"/>
    </location>
</feature>